<accession>A0ABU8BDT8</accession>
<evidence type="ECO:0000313" key="3">
    <source>
        <dbReference type="Proteomes" id="UP001364224"/>
    </source>
</evidence>
<evidence type="ECO:0000256" key="1">
    <source>
        <dbReference type="SAM" id="MobiDB-lite"/>
    </source>
</evidence>
<feature type="compositionally biased region" description="Low complexity" evidence="1">
    <location>
        <begin position="374"/>
        <end position="398"/>
    </location>
</feature>
<name>A0ABU8BDT8_9BRAD</name>
<dbReference type="Pfam" id="PF11064">
    <property type="entry name" value="DUF2865"/>
    <property type="match status" value="1"/>
</dbReference>
<keyword evidence="3" id="KW-1185">Reference proteome</keyword>
<organism evidence="2 3">
    <name type="scientific">Bradyrhizobium algeriense</name>
    <dbReference type="NCBI Taxonomy" id="634784"/>
    <lineage>
        <taxon>Bacteria</taxon>
        <taxon>Pseudomonadati</taxon>
        <taxon>Pseudomonadota</taxon>
        <taxon>Alphaproteobacteria</taxon>
        <taxon>Hyphomicrobiales</taxon>
        <taxon>Nitrobacteraceae</taxon>
        <taxon>Bradyrhizobium</taxon>
    </lineage>
</organism>
<feature type="region of interest" description="Disordered" evidence="1">
    <location>
        <begin position="353"/>
        <end position="416"/>
    </location>
</feature>
<gene>
    <name evidence="2" type="ORF">V1286_003780</name>
</gene>
<dbReference type="InterPro" id="IPR021293">
    <property type="entry name" value="DUF2865"/>
</dbReference>
<comment type="caution">
    <text evidence="2">The sequence shown here is derived from an EMBL/GenBank/DDBJ whole genome shotgun (WGS) entry which is preliminary data.</text>
</comment>
<evidence type="ECO:0008006" key="4">
    <source>
        <dbReference type="Google" id="ProtNLM"/>
    </source>
</evidence>
<dbReference type="Proteomes" id="UP001364224">
    <property type="component" value="Unassembled WGS sequence"/>
</dbReference>
<sequence>MRPWPQNAALAAPSGFQAARISPQWPDMLEIRNAPLSLRILTCAILLGITTPGAPALAQSNDDAMAQMNQDAPPPQGAQANPICIRLEGQLATIDRGAGTGDPAKDEQVRRYQEAQAKQQAELDRVTLQAKRMGCESSGFFSLFNGRSAQCGPVNNQIQQMRANLDQITTSLERLRSGGIGGADRENQRRSVLTALAQNNCGPQYAAAARGPGNFIDSLFGNNNQTLPPPSADLGAPSGTFRTVCVRTCDGGYFPVSFATYQQRFQDDERTCKALCPATEATLFTYRNPGEDINQAVSINGQPYSSLPNAFKFRSEFNPSCACKAAGQTWSEALKSVDDRAGVEQGDIIVTEESARRMQQRAQPKGATPPPPKKGAAPAGTAAAPAATAAPADTTATAADKDKIRTVGPTFIPPKQ</sequence>
<protein>
    <recommendedName>
        <fullName evidence="4">DUF2865 domain-containing protein</fullName>
    </recommendedName>
</protein>
<reference evidence="2 3" key="1">
    <citation type="submission" date="2024-02" db="EMBL/GenBank/DDBJ databases">
        <title>Adaptive strategies in a cosmopolitan and abundant soil bacterium.</title>
        <authorList>
            <person name="Carini P."/>
        </authorList>
    </citation>
    <scope>NUCLEOTIDE SEQUENCE [LARGE SCALE GENOMIC DNA]</scope>
    <source>
        <strain evidence="2 3">AZCC 1608</strain>
    </source>
</reference>
<dbReference type="EMBL" id="JAZHRV010000001">
    <property type="protein sequence ID" value="MEH2556251.1"/>
    <property type="molecule type" value="Genomic_DNA"/>
</dbReference>
<evidence type="ECO:0000313" key="2">
    <source>
        <dbReference type="EMBL" id="MEH2556251.1"/>
    </source>
</evidence>
<proteinExistence type="predicted"/>